<evidence type="ECO:0000256" key="7">
    <source>
        <dbReference type="ARBA" id="ARBA00023242"/>
    </source>
</evidence>
<dbReference type="InterPro" id="IPR032042">
    <property type="entry name" value="POT1PC"/>
</dbReference>
<feature type="compositionally biased region" description="Polar residues" evidence="8">
    <location>
        <begin position="177"/>
        <end position="197"/>
    </location>
</feature>
<dbReference type="InterPro" id="IPR012340">
    <property type="entry name" value="NA-bd_OB-fold"/>
</dbReference>
<feature type="region of interest" description="Disordered" evidence="8">
    <location>
        <begin position="126"/>
        <end position="206"/>
    </location>
</feature>
<name>A0AA39PSK3_9AGAR</name>
<gene>
    <name evidence="10" type="ORF">EDD18DRAFT_1359502</name>
</gene>
<comment type="caution">
    <text evidence="10">The sequence shown here is derived from an EMBL/GenBank/DDBJ whole genome shotgun (WGS) entry which is preliminary data.</text>
</comment>
<accession>A0AA39PSK3</accession>
<evidence type="ECO:0000256" key="6">
    <source>
        <dbReference type="ARBA" id="ARBA00023125"/>
    </source>
</evidence>
<organism evidence="10 11">
    <name type="scientific">Armillaria luteobubalina</name>
    <dbReference type="NCBI Taxonomy" id="153913"/>
    <lineage>
        <taxon>Eukaryota</taxon>
        <taxon>Fungi</taxon>
        <taxon>Dikarya</taxon>
        <taxon>Basidiomycota</taxon>
        <taxon>Agaricomycotina</taxon>
        <taxon>Agaricomycetes</taxon>
        <taxon>Agaricomycetidae</taxon>
        <taxon>Agaricales</taxon>
        <taxon>Marasmiineae</taxon>
        <taxon>Physalacriaceae</taxon>
        <taxon>Armillaria</taxon>
    </lineage>
</organism>
<feature type="domain" description="Protection of telomeres protein 1 ssDNA-binding" evidence="9">
    <location>
        <begin position="350"/>
        <end position="444"/>
    </location>
</feature>
<comment type="subcellular location">
    <subcellularLocation>
        <location evidence="2">Chromosome</location>
        <location evidence="2">Telomere</location>
    </subcellularLocation>
    <subcellularLocation>
        <location evidence="1">Nucleus</location>
    </subcellularLocation>
</comment>
<evidence type="ECO:0000256" key="2">
    <source>
        <dbReference type="ARBA" id="ARBA00004574"/>
    </source>
</evidence>
<feature type="compositionally biased region" description="Polar residues" evidence="8">
    <location>
        <begin position="144"/>
        <end position="159"/>
    </location>
</feature>
<dbReference type="Proteomes" id="UP001175228">
    <property type="component" value="Unassembled WGS sequence"/>
</dbReference>
<comment type="similarity">
    <text evidence="3">Belongs to the telombin family.</text>
</comment>
<dbReference type="GO" id="GO:0005634">
    <property type="term" value="C:nucleus"/>
    <property type="evidence" value="ECO:0007669"/>
    <property type="project" value="UniProtKB-SubCell"/>
</dbReference>
<protein>
    <recommendedName>
        <fullName evidence="9">Protection of telomeres protein 1 ssDNA-binding domain-containing protein</fullName>
    </recommendedName>
</protein>
<evidence type="ECO:0000256" key="8">
    <source>
        <dbReference type="SAM" id="MobiDB-lite"/>
    </source>
</evidence>
<dbReference type="EMBL" id="JAUEPU010000038">
    <property type="protein sequence ID" value="KAK0489616.1"/>
    <property type="molecule type" value="Genomic_DNA"/>
</dbReference>
<dbReference type="GO" id="GO:0043047">
    <property type="term" value="F:single-stranded telomeric DNA binding"/>
    <property type="evidence" value="ECO:0007669"/>
    <property type="project" value="InterPro"/>
</dbReference>
<keyword evidence="5" id="KW-0779">Telomere</keyword>
<evidence type="ECO:0000313" key="11">
    <source>
        <dbReference type="Proteomes" id="UP001175228"/>
    </source>
</evidence>
<evidence type="ECO:0000256" key="1">
    <source>
        <dbReference type="ARBA" id="ARBA00004123"/>
    </source>
</evidence>
<evidence type="ECO:0000259" key="9">
    <source>
        <dbReference type="Pfam" id="PF16686"/>
    </source>
</evidence>
<evidence type="ECO:0000313" key="10">
    <source>
        <dbReference type="EMBL" id="KAK0489616.1"/>
    </source>
</evidence>
<reference evidence="10" key="1">
    <citation type="submission" date="2023-06" db="EMBL/GenBank/DDBJ databases">
        <authorList>
            <consortium name="Lawrence Berkeley National Laboratory"/>
            <person name="Ahrendt S."/>
            <person name="Sahu N."/>
            <person name="Indic B."/>
            <person name="Wong-Bajracharya J."/>
            <person name="Merenyi Z."/>
            <person name="Ke H.-M."/>
            <person name="Monk M."/>
            <person name="Kocsube S."/>
            <person name="Drula E."/>
            <person name="Lipzen A."/>
            <person name="Balint B."/>
            <person name="Henrissat B."/>
            <person name="Andreopoulos B."/>
            <person name="Martin F.M."/>
            <person name="Harder C.B."/>
            <person name="Rigling D."/>
            <person name="Ford K.L."/>
            <person name="Foster G.D."/>
            <person name="Pangilinan J."/>
            <person name="Papanicolaou A."/>
            <person name="Barry K."/>
            <person name="LaButti K."/>
            <person name="Viragh M."/>
            <person name="Koriabine M."/>
            <person name="Yan M."/>
            <person name="Riley R."/>
            <person name="Champramary S."/>
            <person name="Plett K.L."/>
            <person name="Tsai I.J."/>
            <person name="Slot J."/>
            <person name="Sipos G."/>
            <person name="Plett J."/>
            <person name="Nagy L.G."/>
            <person name="Grigoriev I.V."/>
        </authorList>
    </citation>
    <scope>NUCLEOTIDE SEQUENCE</scope>
    <source>
        <strain evidence="10">HWK02</strain>
    </source>
</reference>
<dbReference type="SUPFAM" id="SSF50249">
    <property type="entry name" value="Nucleic acid-binding proteins"/>
    <property type="match status" value="2"/>
</dbReference>
<dbReference type="AlphaFoldDB" id="A0AA39PSK3"/>
<keyword evidence="7" id="KW-0539">Nucleus</keyword>
<keyword evidence="4" id="KW-0158">Chromosome</keyword>
<dbReference type="Gene3D" id="2.40.50.140">
    <property type="entry name" value="Nucleic acid-binding proteins"/>
    <property type="match status" value="2"/>
</dbReference>
<evidence type="ECO:0000256" key="5">
    <source>
        <dbReference type="ARBA" id="ARBA00022895"/>
    </source>
</evidence>
<keyword evidence="11" id="KW-1185">Reference proteome</keyword>
<evidence type="ECO:0000256" key="4">
    <source>
        <dbReference type="ARBA" id="ARBA00022454"/>
    </source>
</evidence>
<feature type="compositionally biased region" description="Basic residues" evidence="8">
    <location>
        <begin position="127"/>
        <end position="143"/>
    </location>
</feature>
<dbReference type="GO" id="GO:0000781">
    <property type="term" value="C:chromosome, telomeric region"/>
    <property type="evidence" value="ECO:0007669"/>
    <property type="project" value="UniProtKB-SubCell"/>
</dbReference>
<keyword evidence="6" id="KW-0238">DNA-binding</keyword>
<proteinExistence type="inferred from homology"/>
<sequence>MVLEGTNRCRFVFIIDASTDTKSSVPFDVILWESALMPSLRRGSTNSGRFIDTWLPQRLVLVPKDENSRVDLPTLLWTPMRIRYDVPTPPPQGKCSHASAVLDDKPVLTKRLKQETPVTEKLQPPKLTKKPKKALRAQRHRNRISTLNDTTSLSPNIAPTSKPKFTADPVNAAESAASITGRNSSVTSTRPTLASTEAHSRGMSSPGPIPLLDGSLIMTSGLNFGRTQYVALEKTSMMAHGKLINVIGIVKSVSGPSLTSHGQQLTCTLKILDSSISSPEDSIGRDSDAIVNDVIILRDVKLENTEKLRYSTTVPVPYDIMIGEDTLGYAIVPSTRRVHKLIRDVDRKVFNGYFDCIVEVLSKSDNGDDSPYELYVTDYTKNDQVIPMRSKFWPSSLAERVLKIAMWDAALPIGRTMEQGRIYRMKNIRMIIGRSGGLEAKICERKISEPLDDKGHTDFDVHLQKFLERKKLWKSDGKVA</sequence>
<dbReference type="Pfam" id="PF16686">
    <property type="entry name" value="POT1PC"/>
    <property type="match status" value="1"/>
</dbReference>
<evidence type="ECO:0000256" key="3">
    <source>
        <dbReference type="ARBA" id="ARBA00008442"/>
    </source>
</evidence>